<name>A0A7Z7HNU2_9PROT</name>
<gene>
    <name evidence="1" type="ORF">SDENCHOL_10344</name>
</gene>
<keyword evidence="2" id="KW-1185">Reference proteome</keyword>
<dbReference type="Proteomes" id="UP000242886">
    <property type="component" value="Chromosome SDENCHOL"/>
</dbReference>
<evidence type="ECO:0000313" key="2">
    <source>
        <dbReference type="Proteomes" id="UP000242886"/>
    </source>
</evidence>
<evidence type="ECO:0000313" key="1">
    <source>
        <dbReference type="EMBL" id="SMB21492.1"/>
    </source>
</evidence>
<proteinExistence type="predicted"/>
<reference evidence="1" key="1">
    <citation type="submission" date="2017-03" db="EMBL/GenBank/DDBJ databases">
        <authorList>
            <consortium name="AG Boll"/>
        </authorList>
    </citation>
    <scope>NUCLEOTIDE SEQUENCE [LARGE SCALE GENOMIC DNA]</scope>
    <source>
        <strain evidence="1">Chol</strain>
    </source>
</reference>
<organism evidence="1 2">
    <name type="scientific">Sterolibacterium denitrificans</name>
    <dbReference type="NCBI Taxonomy" id="157592"/>
    <lineage>
        <taxon>Bacteria</taxon>
        <taxon>Pseudomonadati</taxon>
        <taxon>Pseudomonadota</taxon>
        <taxon>Betaproteobacteria</taxon>
        <taxon>Nitrosomonadales</taxon>
        <taxon>Sterolibacteriaceae</taxon>
        <taxon>Sterolibacterium</taxon>
    </lineage>
</organism>
<sequence length="112" mass="11987">MGLASRMSTLVTEPSAATLRRALTLPLSTPSSSASLGKAGASLEIALRAFWACAGAGVIMVSVASNAAIRATTVSGFVPALRPGWLCWIAEIMFHSIWYMQKCERRLLIRFS</sequence>
<protein>
    <submittedName>
        <fullName evidence="1">Uncharacterized protein</fullName>
    </submittedName>
</protein>
<dbReference type="EMBL" id="LT837803">
    <property type="protein sequence ID" value="SMB21492.1"/>
    <property type="molecule type" value="Genomic_DNA"/>
</dbReference>
<dbReference type="AlphaFoldDB" id="A0A7Z7HNU2"/>
<accession>A0A7Z7HNU2</accession>